<dbReference type="InterPro" id="IPR050773">
    <property type="entry name" value="CbxX/CfxQ_RuBisCO_ESX"/>
</dbReference>
<evidence type="ECO:0000256" key="2">
    <source>
        <dbReference type="ARBA" id="ARBA00022741"/>
    </source>
</evidence>
<dbReference type="Pfam" id="PF00004">
    <property type="entry name" value="AAA"/>
    <property type="match status" value="1"/>
</dbReference>
<dbReference type="PANTHER" id="PTHR43392:SF2">
    <property type="entry name" value="AAA-TYPE ATPASE FAMILY PROTEIN _ ANKYRIN REPEAT FAMILY PROTEIN"/>
    <property type="match status" value="1"/>
</dbReference>
<keyword evidence="2" id="KW-0547">Nucleotide-binding</keyword>
<evidence type="ECO:0000256" key="3">
    <source>
        <dbReference type="ARBA" id="ARBA00022840"/>
    </source>
</evidence>
<reference evidence="6" key="1">
    <citation type="submission" date="2025-08" db="UniProtKB">
        <authorList>
            <consortium name="RefSeq"/>
        </authorList>
    </citation>
    <scope>IDENTIFICATION</scope>
    <source>
        <tissue evidence="6">Testes</tissue>
    </source>
</reference>
<organism evidence="5 6">
    <name type="scientific">Saccoglossus kowalevskii</name>
    <name type="common">Acorn worm</name>
    <dbReference type="NCBI Taxonomy" id="10224"/>
    <lineage>
        <taxon>Eukaryota</taxon>
        <taxon>Metazoa</taxon>
        <taxon>Hemichordata</taxon>
        <taxon>Enteropneusta</taxon>
        <taxon>Harrimaniidae</taxon>
        <taxon>Saccoglossus</taxon>
    </lineage>
</organism>
<gene>
    <name evidence="6" type="primary">LOC102809562</name>
</gene>
<comment type="similarity">
    <text evidence="1">Belongs to the CbxX/CfxQ family.</text>
</comment>
<keyword evidence="5" id="KW-1185">Reference proteome</keyword>
<dbReference type="InterPro" id="IPR003959">
    <property type="entry name" value="ATPase_AAA_core"/>
</dbReference>
<dbReference type="SUPFAM" id="SSF52540">
    <property type="entry name" value="P-loop containing nucleoside triphosphate hydrolases"/>
    <property type="match status" value="1"/>
</dbReference>
<dbReference type="RefSeq" id="XP_006815370.1">
    <property type="nucleotide sequence ID" value="XM_006815307.1"/>
</dbReference>
<feature type="non-terminal residue" evidence="6">
    <location>
        <position position="1"/>
    </location>
</feature>
<evidence type="ECO:0000313" key="6">
    <source>
        <dbReference type="RefSeq" id="XP_006815370.1"/>
    </source>
</evidence>
<dbReference type="InterPro" id="IPR027417">
    <property type="entry name" value="P-loop_NTPase"/>
</dbReference>
<sequence length="207" mass="23181">NNSSVCVPQELPCEDLESPMNFMAHYSTTNLHLVAAVVHSEIRNHYFVLTKRNMSEWIMYDDSKISVFTMTVKTQEVFDAVDETLKDIIGLESIKRSIKSIIRRHSLNLLRKAVGGNPREEPMNFLFLGGPGTCKTTVARKLAGCLNLAGIIDKNITIEVQRDDLVGAHIGQSEEKTNKVIHSAKGGILFIDEAYTLFKARRVNDFG</sequence>
<proteinExistence type="inferred from homology"/>
<protein>
    <submittedName>
        <fullName evidence="6">Protein cfxQ homolog</fullName>
    </submittedName>
</protein>
<keyword evidence="3" id="KW-0067">ATP-binding</keyword>
<dbReference type="PRINTS" id="PR00819">
    <property type="entry name" value="CBXCFQXSUPER"/>
</dbReference>
<dbReference type="Proteomes" id="UP000694865">
    <property type="component" value="Unplaced"/>
</dbReference>
<name>A0ABM0M5S9_SACKO</name>
<dbReference type="GeneID" id="102809562"/>
<dbReference type="Gene3D" id="3.40.50.300">
    <property type="entry name" value="P-loop containing nucleotide triphosphate hydrolases"/>
    <property type="match status" value="1"/>
</dbReference>
<dbReference type="InterPro" id="IPR000641">
    <property type="entry name" value="CbxX/CfxQ"/>
</dbReference>
<evidence type="ECO:0000313" key="5">
    <source>
        <dbReference type="Proteomes" id="UP000694865"/>
    </source>
</evidence>
<feature type="non-terminal residue" evidence="6">
    <location>
        <position position="207"/>
    </location>
</feature>
<dbReference type="PANTHER" id="PTHR43392">
    <property type="entry name" value="AAA-TYPE ATPASE FAMILY PROTEIN / ANKYRIN REPEAT FAMILY PROTEIN"/>
    <property type="match status" value="1"/>
</dbReference>
<accession>A0ABM0M5S9</accession>
<evidence type="ECO:0000256" key="1">
    <source>
        <dbReference type="ARBA" id="ARBA00010378"/>
    </source>
</evidence>
<evidence type="ECO:0000259" key="4">
    <source>
        <dbReference type="Pfam" id="PF00004"/>
    </source>
</evidence>
<feature type="domain" description="ATPase AAA-type core" evidence="4">
    <location>
        <begin position="126"/>
        <end position="201"/>
    </location>
</feature>